<protein>
    <recommendedName>
        <fullName evidence="5">Signal peptidase I</fullName>
        <ecNumber evidence="5">3.4.21.89</ecNumber>
    </recommendedName>
</protein>
<feature type="transmembrane region" description="Helical" evidence="6">
    <location>
        <begin position="142"/>
        <end position="162"/>
    </location>
</feature>
<dbReference type="InterPro" id="IPR036286">
    <property type="entry name" value="LexA/Signal_pep-like_sf"/>
</dbReference>
<name>A0A0G0I2D9_9BACT</name>
<keyword evidence="3 6" id="KW-1133">Transmembrane helix</keyword>
<evidence type="ECO:0000256" key="2">
    <source>
        <dbReference type="ARBA" id="ARBA00022692"/>
    </source>
</evidence>
<comment type="subcellular location">
    <subcellularLocation>
        <location evidence="1">Membrane</location>
    </subcellularLocation>
</comment>
<dbReference type="GO" id="GO:0009003">
    <property type="term" value="F:signal peptidase activity"/>
    <property type="evidence" value="ECO:0007669"/>
    <property type="project" value="UniProtKB-EC"/>
</dbReference>
<dbReference type="GO" id="GO:0006465">
    <property type="term" value="P:signal peptide processing"/>
    <property type="evidence" value="ECO:0007669"/>
    <property type="project" value="UniProtKB-UniRule"/>
</dbReference>
<evidence type="ECO:0000313" key="7">
    <source>
        <dbReference type="EMBL" id="KKQ10271.1"/>
    </source>
</evidence>
<dbReference type="CDD" id="cd06530">
    <property type="entry name" value="S26_SPase_I"/>
    <property type="match status" value="1"/>
</dbReference>
<dbReference type="AlphaFoldDB" id="A0A0G0I2D9"/>
<evidence type="ECO:0000313" key="8">
    <source>
        <dbReference type="Proteomes" id="UP000034492"/>
    </source>
</evidence>
<dbReference type="EMBL" id="LBSA01000007">
    <property type="protein sequence ID" value="KKQ10271.1"/>
    <property type="molecule type" value="Genomic_DNA"/>
</dbReference>
<dbReference type="PANTHER" id="PTHR10806:SF6">
    <property type="entry name" value="SIGNAL PEPTIDASE COMPLEX CATALYTIC SUBUNIT SEC11"/>
    <property type="match status" value="1"/>
</dbReference>
<dbReference type="Proteomes" id="UP000034492">
    <property type="component" value="Unassembled WGS sequence"/>
</dbReference>
<sequence>MKKIIYILKESVKTVLNILVIAILPLVVFTLITSKVDLIAQMRSFVVLTGSMSPLIPAGAVVFSQSQPSYQYNDIITFDQGGVNITHRIKEVVIENNETLYRTQGDANNTEDSTLVPQKAVVGKTLFHFPYLGKLIMYLKTLQGFAALIILPTLIFIGFELFNIKKEIERSVEKRLMERINAN</sequence>
<dbReference type="InterPro" id="IPR019533">
    <property type="entry name" value="Peptidase_S26"/>
</dbReference>
<feature type="transmembrane region" description="Helical" evidence="6">
    <location>
        <begin position="45"/>
        <end position="63"/>
    </location>
</feature>
<dbReference type="EC" id="3.4.21.89" evidence="5"/>
<dbReference type="PANTHER" id="PTHR10806">
    <property type="entry name" value="SIGNAL PEPTIDASE COMPLEX CATALYTIC SUBUNIT SEC11"/>
    <property type="match status" value="1"/>
</dbReference>
<keyword evidence="4 6" id="KW-0472">Membrane</keyword>
<dbReference type="InterPro" id="IPR001733">
    <property type="entry name" value="Peptidase_S26B"/>
</dbReference>
<reference evidence="7 8" key="1">
    <citation type="journal article" date="2015" name="Nature">
        <title>rRNA introns, odd ribosomes, and small enigmatic genomes across a large radiation of phyla.</title>
        <authorList>
            <person name="Brown C.T."/>
            <person name="Hug L.A."/>
            <person name="Thomas B.C."/>
            <person name="Sharon I."/>
            <person name="Castelle C.J."/>
            <person name="Singh A."/>
            <person name="Wilkins M.J."/>
            <person name="Williams K.H."/>
            <person name="Banfield J.F."/>
        </authorList>
    </citation>
    <scope>NUCLEOTIDE SEQUENCE [LARGE SCALE GENOMIC DNA]</scope>
</reference>
<evidence type="ECO:0000256" key="6">
    <source>
        <dbReference type="SAM" id="Phobius"/>
    </source>
</evidence>
<feature type="transmembrane region" description="Helical" evidence="6">
    <location>
        <begin position="15"/>
        <end position="33"/>
    </location>
</feature>
<organism evidence="7 8">
    <name type="scientific">Candidatus Daviesbacteria bacterium GW2011_GWB1_36_5</name>
    <dbReference type="NCBI Taxonomy" id="1618426"/>
    <lineage>
        <taxon>Bacteria</taxon>
        <taxon>Candidatus Daviesiibacteriota</taxon>
    </lineage>
</organism>
<accession>A0A0G0I2D9</accession>
<comment type="caution">
    <text evidence="7">The sequence shown here is derived from an EMBL/GenBank/DDBJ whole genome shotgun (WGS) entry which is preliminary data.</text>
</comment>
<evidence type="ECO:0000256" key="4">
    <source>
        <dbReference type="ARBA" id="ARBA00023136"/>
    </source>
</evidence>
<dbReference type="GO" id="GO:0016020">
    <property type="term" value="C:membrane"/>
    <property type="evidence" value="ECO:0007669"/>
    <property type="project" value="UniProtKB-SubCell"/>
</dbReference>
<dbReference type="NCBIfam" id="TIGR02228">
    <property type="entry name" value="sigpep_I_arch"/>
    <property type="match status" value="1"/>
</dbReference>
<evidence type="ECO:0000256" key="5">
    <source>
        <dbReference type="NCBIfam" id="TIGR02228"/>
    </source>
</evidence>
<keyword evidence="2 6" id="KW-0812">Transmembrane</keyword>
<gene>
    <name evidence="7" type="ORF">US19_C0007G0016</name>
</gene>
<evidence type="ECO:0000256" key="1">
    <source>
        <dbReference type="ARBA" id="ARBA00004370"/>
    </source>
</evidence>
<dbReference type="GO" id="GO:0004252">
    <property type="term" value="F:serine-type endopeptidase activity"/>
    <property type="evidence" value="ECO:0007669"/>
    <property type="project" value="UniProtKB-UniRule"/>
</dbReference>
<proteinExistence type="predicted"/>
<dbReference type="SUPFAM" id="SSF51306">
    <property type="entry name" value="LexA/Signal peptidase"/>
    <property type="match status" value="1"/>
</dbReference>
<evidence type="ECO:0000256" key="3">
    <source>
        <dbReference type="ARBA" id="ARBA00022989"/>
    </source>
</evidence>